<comment type="catalytic activity">
    <reaction evidence="10">
        <text>3 reduced [flavodoxin] + 2 L-arginine + 4 O2 = 3 oxidized [flavodoxin] + 2 L-citrulline + 2 nitric oxide + 4 H2O + 5 H(+)</text>
        <dbReference type="Rhea" id="RHEA:52324"/>
        <dbReference type="Rhea" id="RHEA-COMP:10622"/>
        <dbReference type="Rhea" id="RHEA-COMP:10623"/>
        <dbReference type="ChEBI" id="CHEBI:15377"/>
        <dbReference type="ChEBI" id="CHEBI:15378"/>
        <dbReference type="ChEBI" id="CHEBI:15379"/>
        <dbReference type="ChEBI" id="CHEBI:16480"/>
        <dbReference type="ChEBI" id="CHEBI:32682"/>
        <dbReference type="ChEBI" id="CHEBI:57618"/>
        <dbReference type="ChEBI" id="CHEBI:57743"/>
        <dbReference type="ChEBI" id="CHEBI:58210"/>
        <dbReference type="EC" id="1.14.14.47"/>
    </reaction>
</comment>
<evidence type="ECO:0000313" key="14">
    <source>
        <dbReference type="EMBL" id="RUT00687.1"/>
    </source>
</evidence>
<dbReference type="EC" id="1.14.14.47" evidence="4 11"/>
<keyword evidence="9 11" id="KW-0408">Iron</keyword>
<keyword evidence="8 11" id="KW-0560">Oxidoreductase</keyword>
<accession>A0AB37U968</accession>
<dbReference type="InterPro" id="IPR050607">
    <property type="entry name" value="NOS"/>
</dbReference>
<organism evidence="14 15">
    <name type="scientific">Chroococcidiopsis cubana SAG 39.79</name>
    <dbReference type="NCBI Taxonomy" id="388085"/>
    <lineage>
        <taxon>Bacteria</taxon>
        <taxon>Bacillati</taxon>
        <taxon>Cyanobacteriota</taxon>
        <taxon>Cyanophyceae</taxon>
        <taxon>Chroococcidiopsidales</taxon>
        <taxon>Chroococcidiopsidaceae</taxon>
        <taxon>Chroococcidiopsis</taxon>
    </lineage>
</organism>
<evidence type="ECO:0000256" key="8">
    <source>
        <dbReference type="ARBA" id="ARBA00023002"/>
    </source>
</evidence>
<dbReference type="InterPro" id="IPR036119">
    <property type="entry name" value="NOS_N_sf"/>
</dbReference>
<keyword evidence="6 11" id="KW-0349">Heme</keyword>
<evidence type="ECO:0000259" key="13">
    <source>
        <dbReference type="PROSITE" id="PS60001"/>
    </source>
</evidence>
<evidence type="ECO:0000256" key="6">
    <source>
        <dbReference type="ARBA" id="ARBA00022617"/>
    </source>
</evidence>
<dbReference type="InterPro" id="IPR044944">
    <property type="entry name" value="NOS_dom_3"/>
</dbReference>
<dbReference type="PANTHER" id="PTHR43410">
    <property type="entry name" value="NITRIC OXIDE SYNTHASE OXYGENASE"/>
    <property type="match status" value="1"/>
</dbReference>
<dbReference type="InterPro" id="IPR004030">
    <property type="entry name" value="NOS_N"/>
</dbReference>
<feature type="domain" description="Nitric oxide synthase (NOS)" evidence="13">
    <location>
        <begin position="80"/>
        <end position="87"/>
    </location>
</feature>
<comment type="similarity">
    <text evidence="3 11">Belongs to the NOS family. Bacterial NOS oxygenase subfamily.</text>
</comment>
<dbReference type="Gene3D" id="3.90.1230.10">
    <property type="entry name" value="Nitric Oxide Synthase, Chain A, domain 3"/>
    <property type="match status" value="1"/>
</dbReference>
<evidence type="ECO:0000256" key="5">
    <source>
        <dbReference type="ARBA" id="ARBA00018859"/>
    </source>
</evidence>
<comment type="caution">
    <text evidence="14">The sequence shown here is derived from an EMBL/GenBank/DDBJ whole genome shotgun (WGS) entry which is preliminary data.</text>
</comment>
<evidence type="ECO:0000256" key="10">
    <source>
        <dbReference type="ARBA" id="ARBA00048713"/>
    </source>
</evidence>
<evidence type="ECO:0000256" key="2">
    <source>
        <dbReference type="ARBA" id="ARBA00002642"/>
    </source>
</evidence>
<comment type="miscellaneous">
    <text evidence="11">This protein is similar to the oxygenase domain of eukaryotic nitric oxide synthases but lacks the reductase domain which, in eukaryotes, is responsible for transfer of electrons to the ferric heme during nitric oxide synthesis.</text>
</comment>
<dbReference type="InterPro" id="IPR017142">
    <property type="entry name" value="Nitric_oxide_synthase_Oase-su"/>
</dbReference>
<protein>
    <recommendedName>
        <fullName evidence="5 11">Nitric oxide synthase oxygenase</fullName>
        <ecNumber evidence="4 11">1.14.14.47</ecNumber>
    </recommendedName>
</protein>
<dbReference type="EMBL" id="RSCK01000141">
    <property type="protein sequence ID" value="RUT00687.1"/>
    <property type="molecule type" value="Genomic_DNA"/>
</dbReference>
<dbReference type="PANTHER" id="PTHR43410:SF1">
    <property type="entry name" value="NITRIC OXIDE SYNTHASE"/>
    <property type="match status" value="1"/>
</dbReference>
<evidence type="ECO:0000256" key="3">
    <source>
        <dbReference type="ARBA" id="ARBA00005411"/>
    </source>
</evidence>
<reference evidence="14 15" key="1">
    <citation type="journal article" date="2019" name="Genome Biol. Evol.">
        <title>Day and night: Metabolic profiles and evolutionary relationships of six axenic non-marine cyanobacteria.</title>
        <authorList>
            <person name="Will S.E."/>
            <person name="Henke P."/>
            <person name="Boedeker C."/>
            <person name="Huang S."/>
            <person name="Brinkmann H."/>
            <person name="Rohde M."/>
            <person name="Jarek M."/>
            <person name="Friedl T."/>
            <person name="Seufert S."/>
            <person name="Schumacher M."/>
            <person name="Overmann J."/>
            <person name="Neumann-Schaal M."/>
            <person name="Petersen J."/>
        </authorList>
    </citation>
    <scope>NUCLEOTIDE SEQUENCE [LARGE SCALE GENOMIC DNA]</scope>
    <source>
        <strain evidence="14 15">SAG 39.79</strain>
    </source>
</reference>
<feature type="binding site" description="axial binding residue" evidence="12">
    <location>
        <position position="81"/>
    </location>
    <ligand>
        <name>heme</name>
        <dbReference type="ChEBI" id="CHEBI:30413"/>
    </ligand>
    <ligandPart>
        <name>Fe</name>
        <dbReference type="ChEBI" id="CHEBI:18248"/>
    </ligandPart>
</feature>
<dbReference type="InterPro" id="IPR044943">
    <property type="entry name" value="NOS_dom_1"/>
</dbReference>
<evidence type="ECO:0000256" key="4">
    <source>
        <dbReference type="ARBA" id="ARBA00012735"/>
    </source>
</evidence>
<comment type="subunit">
    <text evidence="11">Homodimer.</text>
</comment>
<dbReference type="SUPFAM" id="SSF56512">
    <property type="entry name" value="Nitric oxide (NO) synthase oxygenase domain"/>
    <property type="match status" value="1"/>
</dbReference>
<dbReference type="GO" id="GO:0046872">
    <property type="term" value="F:metal ion binding"/>
    <property type="evidence" value="ECO:0007669"/>
    <property type="project" value="UniProtKB-KW"/>
</dbReference>
<dbReference type="GO" id="GO:0020037">
    <property type="term" value="F:heme binding"/>
    <property type="evidence" value="ECO:0007669"/>
    <property type="project" value="InterPro"/>
</dbReference>
<dbReference type="PROSITE" id="PS60001">
    <property type="entry name" value="NOS"/>
    <property type="match status" value="1"/>
</dbReference>
<evidence type="ECO:0000313" key="15">
    <source>
        <dbReference type="Proteomes" id="UP000282574"/>
    </source>
</evidence>
<dbReference type="Pfam" id="PF02898">
    <property type="entry name" value="NO_synthase"/>
    <property type="match status" value="1"/>
</dbReference>
<evidence type="ECO:0000256" key="7">
    <source>
        <dbReference type="ARBA" id="ARBA00022723"/>
    </source>
</evidence>
<dbReference type="Proteomes" id="UP000282574">
    <property type="component" value="Unassembled WGS sequence"/>
</dbReference>
<sequence length="403" mass="46321">MELSRKQNRERIEEIESEPMLVLEAKDYLHLFYREQSLPEAQLQERLVEIKHDYRRSLTYWQTEDELIYGAKVAWRNSTRCIGRIFWESLRVRDLRHLTTAEEIFAAIVDHIQQATNGGNIRSTISIFAPNSPGQPGIRIWNPLLIRYAGYLQANGAIVGDPAQAELTKICQHFGWQGQGTQFDVLPLIIQMPRQKPQLFELPPSAVMEVPITHPDYEWFAELGLKWHALPAVSDWRLEIGGISYSCAPFNGWYMSAEIGARNFGDVQRYNLLPAIAQRMGLNTRSKLSLWQDWALIELNRAVLHSFTTCGVTIVDHHTASAQFMRHWHREAEAGRIVPADWGRIVPPLSASTTEVFHQEMQNICLKPNFFPLPVPWKDRNKKHSLSIATAPNNSQPKQCPFH</sequence>
<comment type="function">
    <text evidence="2 11">Catalyzes the production of nitric oxide.</text>
</comment>
<dbReference type="Gene3D" id="3.90.340.10">
    <property type="entry name" value="Nitric Oxide Synthase, Chain A, domain 1"/>
    <property type="match status" value="1"/>
</dbReference>
<gene>
    <name evidence="14" type="primary">nos</name>
    <name evidence="14" type="ORF">DSM107010_67390</name>
</gene>
<dbReference type="CDD" id="cd00575">
    <property type="entry name" value="NOS_oxygenase"/>
    <property type="match status" value="1"/>
</dbReference>
<dbReference type="GO" id="GO:0004517">
    <property type="term" value="F:nitric-oxide synthase activity"/>
    <property type="evidence" value="ECO:0007669"/>
    <property type="project" value="InterPro"/>
</dbReference>
<name>A0AB37U968_9CYAN</name>
<proteinExistence type="inferred from homology"/>
<keyword evidence="15" id="KW-1185">Reference proteome</keyword>
<evidence type="ECO:0000256" key="1">
    <source>
        <dbReference type="ARBA" id="ARBA00001971"/>
    </source>
</evidence>
<keyword evidence="7 11" id="KW-0479">Metal-binding</keyword>
<dbReference type="GO" id="GO:0006809">
    <property type="term" value="P:nitric oxide biosynthetic process"/>
    <property type="evidence" value="ECO:0007669"/>
    <property type="project" value="InterPro"/>
</dbReference>
<evidence type="ECO:0000256" key="11">
    <source>
        <dbReference type="PIRNR" id="PIRNR037219"/>
    </source>
</evidence>
<comment type="cofactor">
    <cofactor evidence="1 11 12">
        <name>heme</name>
        <dbReference type="ChEBI" id="CHEBI:30413"/>
    </cofactor>
</comment>
<evidence type="ECO:0000256" key="12">
    <source>
        <dbReference type="PIRSR" id="PIRSR037219-1"/>
    </source>
</evidence>
<dbReference type="AlphaFoldDB" id="A0AB37U968"/>
<evidence type="ECO:0000256" key="9">
    <source>
        <dbReference type="ARBA" id="ARBA00023004"/>
    </source>
</evidence>
<dbReference type="Gene3D" id="3.90.440.10">
    <property type="entry name" value="Nitric Oxide Synthase,Heme Domain,Chain A domain 2"/>
    <property type="match status" value="1"/>
</dbReference>
<dbReference type="RefSeq" id="WP_181246440.1">
    <property type="nucleotide sequence ID" value="NZ_JAVKZF010000004.1"/>
</dbReference>
<dbReference type="InterPro" id="IPR044940">
    <property type="entry name" value="NOS_dom_2"/>
</dbReference>
<dbReference type="PIRSF" id="PIRSF037219">
    <property type="entry name" value="NOS_oxygenase"/>
    <property type="match status" value="1"/>
</dbReference>